<dbReference type="InterPro" id="IPR006179">
    <property type="entry name" value="5_nucleotidase/apyrase"/>
</dbReference>
<dbReference type="Gene3D" id="3.90.780.10">
    <property type="entry name" value="5'-Nucleotidase, C-terminal domain"/>
    <property type="match status" value="1"/>
</dbReference>
<evidence type="ECO:0000313" key="4">
    <source>
        <dbReference type="EMBL" id="TCP26420.1"/>
    </source>
</evidence>
<proteinExistence type="predicted"/>
<dbReference type="Gene3D" id="3.60.10.10">
    <property type="entry name" value="Endonuclease/exonuclease/phosphatase"/>
    <property type="match status" value="1"/>
</dbReference>
<dbReference type="CDD" id="cd04486">
    <property type="entry name" value="YhcR_OBF_like"/>
    <property type="match status" value="1"/>
</dbReference>
<dbReference type="InterPro" id="IPR029052">
    <property type="entry name" value="Metallo-depent_PP-like"/>
</dbReference>
<dbReference type="InterPro" id="IPR036907">
    <property type="entry name" value="5'-Nucleotdase_C_sf"/>
</dbReference>
<comment type="caution">
    <text evidence="4">The sequence shown here is derived from an EMBL/GenBank/DDBJ whole genome shotgun (WGS) entry which is preliminary data.</text>
</comment>
<evidence type="ECO:0000256" key="1">
    <source>
        <dbReference type="SAM" id="MobiDB-lite"/>
    </source>
</evidence>
<dbReference type="SUPFAM" id="SSF55816">
    <property type="entry name" value="5'-nucleotidase (syn. UDP-sugar hydrolase), C-terminal domain"/>
    <property type="match status" value="1"/>
</dbReference>
<keyword evidence="5" id="KW-1185">Reference proteome</keyword>
<feature type="domain" description="Endonuclease/exonuclease/phosphatase" evidence="3">
    <location>
        <begin position="504"/>
        <end position="755"/>
    </location>
</feature>
<gene>
    <name evidence="4" type="ORF">EV656_102386</name>
</gene>
<dbReference type="InterPro" id="IPR036691">
    <property type="entry name" value="Endo/exonu/phosph_ase_sf"/>
</dbReference>
<dbReference type="GO" id="GO:0008768">
    <property type="term" value="F:UDP-sugar diphosphatase activity"/>
    <property type="evidence" value="ECO:0007669"/>
    <property type="project" value="TreeGrafter"/>
</dbReference>
<organism evidence="4 5">
    <name type="scientific">Rhodovulum adriaticum</name>
    <name type="common">Rhodopseudomonas adriatica</name>
    <dbReference type="NCBI Taxonomy" id="35804"/>
    <lineage>
        <taxon>Bacteria</taxon>
        <taxon>Pseudomonadati</taxon>
        <taxon>Pseudomonadota</taxon>
        <taxon>Alphaproteobacteria</taxon>
        <taxon>Rhodobacterales</taxon>
        <taxon>Paracoccaceae</taxon>
        <taxon>Rhodovulum</taxon>
    </lineage>
</organism>
<evidence type="ECO:0000259" key="2">
    <source>
        <dbReference type="Pfam" id="PF02872"/>
    </source>
</evidence>
<accession>A0A4R2NWG8</accession>
<dbReference type="GO" id="GO:0030288">
    <property type="term" value="C:outer membrane-bounded periplasmic space"/>
    <property type="evidence" value="ECO:0007669"/>
    <property type="project" value="TreeGrafter"/>
</dbReference>
<dbReference type="GO" id="GO:0009166">
    <property type="term" value="P:nucleotide catabolic process"/>
    <property type="evidence" value="ECO:0007669"/>
    <property type="project" value="InterPro"/>
</dbReference>
<dbReference type="InterPro" id="IPR005135">
    <property type="entry name" value="Endo/exonuclease/phosphatase"/>
</dbReference>
<dbReference type="Proteomes" id="UP000295733">
    <property type="component" value="Unassembled WGS sequence"/>
</dbReference>
<evidence type="ECO:0000313" key="5">
    <source>
        <dbReference type="Proteomes" id="UP000295733"/>
    </source>
</evidence>
<feature type="domain" description="5'-Nucleotidase C-terminal" evidence="2">
    <location>
        <begin position="1327"/>
        <end position="1523"/>
    </location>
</feature>
<feature type="region of interest" description="Disordered" evidence="1">
    <location>
        <begin position="175"/>
        <end position="198"/>
    </location>
</feature>
<protein>
    <submittedName>
        <fullName evidence="4">Putative extracellular nuclease</fullName>
    </submittedName>
</protein>
<dbReference type="RefSeq" id="WP_165918939.1">
    <property type="nucleotide sequence ID" value="NZ_NRRP01000008.1"/>
</dbReference>
<reference evidence="4 5" key="1">
    <citation type="submission" date="2019-03" db="EMBL/GenBank/DDBJ databases">
        <title>Genomic Encyclopedia of Type Strains, Phase IV (KMG-IV): sequencing the most valuable type-strain genomes for metagenomic binning, comparative biology and taxonomic classification.</title>
        <authorList>
            <person name="Goeker M."/>
        </authorList>
    </citation>
    <scope>NUCLEOTIDE SEQUENCE [LARGE SCALE GENOMIC DNA]</scope>
    <source>
        <strain evidence="4 5">DSM 2781</strain>
    </source>
</reference>
<dbReference type="Pfam" id="PF03372">
    <property type="entry name" value="Exo_endo_phos"/>
    <property type="match status" value="1"/>
</dbReference>
<evidence type="ECO:0000259" key="3">
    <source>
        <dbReference type="Pfam" id="PF03372"/>
    </source>
</evidence>
<dbReference type="Gene3D" id="3.60.21.10">
    <property type="match status" value="1"/>
</dbReference>
<dbReference type="PANTHER" id="PTHR11575">
    <property type="entry name" value="5'-NUCLEOTIDASE-RELATED"/>
    <property type="match status" value="1"/>
</dbReference>
<dbReference type="NCBIfam" id="NF033681">
    <property type="entry name" value="ExeM_NucH_DNase"/>
    <property type="match status" value="1"/>
</dbReference>
<dbReference type="SUPFAM" id="SSF56219">
    <property type="entry name" value="DNase I-like"/>
    <property type="match status" value="1"/>
</dbReference>
<dbReference type="InterPro" id="IPR008334">
    <property type="entry name" value="5'-Nucleotdase_C"/>
</dbReference>
<name>A0A4R2NWG8_RHOAD</name>
<dbReference type="EMBL" id="SLXL01000002">
    <property type="protein sequence ID" value="TCP26420.1"/>
    <property type="molecule type" value="Genomic_DNA"/>
</dbReference>
<feature type="region of interest" description="Disordered" evidence="1">
    <location>
        <begin position="647"/>
        <end position="670"/>
    </location>
</feature>
<dbReference type="InterPro" id="IPR047971">
    <property type="entry name" value="ExeM-like"/>
</dbReference>
<dbReference type="GO" id="GO:0008253">
    <property type="term" value="F:5'-nucleotidase activity"/>
    <property type="evidence" value="ECO:0007669"/>
    <property type="project" value="TreeGrafter"/>
</dbReference>
<dbReference type="SUPFAM" id="SSF56300">
    <property type="entry name" value="Metallo-dependent phosphatases"/>
    <property type="match status" value="1"/>
</dbReference>
<sequence length="1609" mass="170599">MSITFRLNEIVGSTTGADIEFVELIGTPGASLDGLSLIVVESDDGGSYGTIDRRVDFGAGDTIGDNGYFLVGNASVLGTYGVTPDVEIPDNWIENSSYTVALVQTSTLSGEAITGSETVLDGVFFSDGDAADASAFEGLVEIEAFGGSSVQAGVYRLVGPEVAAARDDYGISSYTNDPAVNTPTPAGPAEDNGNGGEEAPETLVMIHAVQGGGQSTELAGRTVTVEGVVTRVFLGDNEIEGFFLQEEDADADADATTSEGIFIYAPGLNPGDVAEGQIVSVTGTAGEFGGQTQIALSSYEIADAGDNSALVTATDLFSVDADAREQLEGMLVSMDEVTVTETYYLARDNQYMVSEGGKLQQYTQVITPGTADAYVYQAYSEANANRSVFIDDGSDRYDEQNPADIEVIDGNDGSLDGTDTFSMGDTLTNVTGVMSVDFNSFNSDELEVRGARGDYQDTDVLQETPPQIEGDLKVGSLNVLNLFTTIDTYGAETETGDDPRGADSTSEYDRQLTKLANQIVALDMDVLGLQELENNSHDSAVAALVEAVNDQLGAEVYAYVATGLTGIGDDFPDAEQQQPITNGIIYKQDVVQQVGETAVLASAEFLDPNETGDVRNRPAVTASFEVVEGGAAGQVITVSSNHLKSKGSSGLDAGDASNPDSDQGDGQGFWNDTRAKAAAELADWLDTNPTGVDAQNTLIVGDLNSYAGEDPLAALQEAGYVNTLAADQGADTSSYVFGGEWGTLDYVMGKGTAFDCDTANGDFDAAVWNANSPFATVFDYDQSYEPTPAGDQDLYDETDPFRASDHDPIMVGLDLEQLPMDDVAVIDKFGFQRVDVLGNDPEGYEILGVNGMEFTWPGRWLILRDDDGAYQGLARLSEDREALLVNSRWDLADLSLDVTVGGTAEDGTQVEYVTDLDIRVSDYTLELLHVADQEGGANSVFDAPNLSAVMNALEAQDLGDDGQVDNTIRLSSGDAFIPGLFYSASEALFGAGGVADMQIQNELGFDAIAFGNHEFDFGTEALAALIDGSAAGRFGELFDDPFYFLGTDLFYREFQGAEFAYLSTNLDVSTDANLAPLEAEGGQWSELVKGTVTTSTVVYENFEPIGVVGATTPTLDRISSPDDVTISPEWADTVPTADELDALAAEIQSEVDALLEANPRMDKVILLAHMQQIDIEVELASRLSGVDIIVAGGSNTRLMDENDRLRDGDTAQGEYPIFVENADGGQTAVVNTDGSYKYVGRLVIDFDANGEIIAESYDAEVSGAYATDDAGVAALGAEDLVDPEVQRLADAVQQQILETEGNVLGVSEVFLNGNRSGVDTATDPDGVRTQETNLGNLSSDANLWYVNEYFDGTGTVFEDVEFVVSIKNGGGIRASIGQTLVPPGGSEAVRTVNQEILDETGTVVKPEGGISENDIATTLAFNNGLAIGLMDGAELLAAIEHGIDALPRVAGQFIQTSGLMFSFESYDNEGETDYRIVDAAVVDGDGNIIQVLAQDGVANEAAAEQEFGVVTLNFLAGGGDGYTFPDWFEFDDLSDQEVETYANGSAIFAQDFTEQDALAEYLLEFHAPEAGTPYAEADTGRDEDMRIQNLDYQSGLELGEMVDEFLLAV</sequence>
<feature type="compositionally biased region" description="Polar residues" evidence="1">
    <location>
        <begin position="175"/>
        <end position="184"/>
    </location>
</feature>
<dbReference type="PANTHER" id="PTHR11575:SF24">
    <property type="entry name" value="5'-NUCLEOTIDASE"/>
    <property type="match status" value="1"/>
</dbReference>
<dbReference type="Pfam" id="PF02872">
    <property type="entry name" value="5_nucleotid_C"/>
    <property type="match status" value="1"/>
</dbReference>